<feature type="compositionally biased region" description="Polar residues" evidence="1">
    <location>
        <begin position="49"/>
        <end position="64"/>
    </location>
</feature>
<protein>
    <submittedName>
        <fullName evidence="2">Uncharacterized protein</fullName>
    </submittedName>
</protein>
<gene>
    <name evidence="2" type="ORF">PY07805</name>
</gene>
<accession>Q7R6Y5</accession>
<comment type="caution">
    <text evidence="2">The sequence shown here is derived from an EMBL/GenBank/DDBJ whole genome shotgun (WGS) entry which is preliminary data.</text>
</comment>
<feature type="region of interest" description="Disordered" evidence="1">
    <location>
        <begin position="1"/>
        <end position="70"/>
    </location>
</feature>
<dbReference type="InParanoid" id="Q7R6Y5"/>
<dbReference type="PaxDb" id="73239-Q7R6Y5"/>
<proteinExistence type="predicted"/>
<feature type="non-terminal residue" evidence="2">
    <location>
        <position position="1"/>
    </location>
</feature>
<dbReference type="AlphaFoldDB" id="Q7R6Y5"/>
<dbReference type="Proteomes" id="UP000008553">
    <property type="component" value="Unassembled WGS sequence"/>
</dbReference>
<dbReference type="EMBL" id="AABL01002931">
    <property type="protein sequence ID" value="EAA20338.1"/>
    <property type="molecule type" value="Genomic_DNA"/>
</dbReference>
<sequence>RPSRRSPTRMSGRRISRGSASIEAIASSASRDSGTISPALTRGAARLNHSATGRSPKNSRSSPARQGVARRSWTINSCPASRSICFWRALLAQPGFS</sequence>
<evidence type="ECO:0000313" key="3">
    <source>
        <dbReference type="Proteomes" id="UP000008553"/>
    </source>
</evidence>
<evidence type="ECO:0000313" key="2">
    <source>
        <dbReference type="EMBL" id="EAA20338.1"/>
    </source>
</evidence>
<evidence type="ECO:0000256" key="1">
    <source>
        <dbReference type="SAM" id="MobiDB-lite"/>
    </source>
</evidence>
<keyword evidence="3" id="KW-1185">Reference proteome</keyword>
<feature type="compositionally biased region" description="Basic residues" evidence="1">
    <location>
        <begin position="1"/>
        <end position="16"/>
    </location>
</feature>
<feature type="compositionally biased region" description="Low complexity" evidence="1">
    <location>
        <begin position="17"/>
        <end position="31"/>
    </location>
</feature>
<organism evidence="2 3">
    <name type="scientific">Plasmodium yoelii yoelii</name>
    <dbReference type="NCBI Taxonomy" id="73239"/>
    <lineage>
        <taxon>Eukaryota</taxon>
        <taxon>Sar</taxon>
        <taxon>Alveolata</taxon>
        <taxon>Apicomplexa</taxon>
        <taxon>Aconoidasida</taxon>
        <taxon>Haemosporida</taxon>
        <taxon>Plasmodiidae</taxon>
        <taxon>Plasmodium</taxon>
        <taxon>Plasmodium (Vinckeia)</taxon>
    </lineage>
</organism>
<reference evidence="2 3" key="1">
    <citation type="journal article" date="2002" name="Nature">
        <title>Genome sequence and comparative analysis of the model rodent malaria parasite Plasmodium yoelii yoelii.</title>
        <authorList>
            <person name="Carlton J.M."/>
            <person name="Angiuoli S.V."/>
            <person name="Suh B.B."/>
            <person name="Kooij T.W."/>
            <person name="Pertea M."/>
            <person name="Silva J.C."/>
            <person name="Ermolaeva M.D."/>
            <person name="Allen J.E."/>
            <person name="Selengut J.D."/>
            <person name="Koo H.L."/>
            <person name="Peterson J.D."/>
            <person name="Pop M."/>
            <person name="Kosack D.S."/>
            <person name="Shumway M.F."/>
            <person name="Bidwell S.L."/>
            <person name="Shallom S.J."/>
            <person name="van Aken S.E."/>
            <person name="Riedmuller S.B."/>
            <person name="Feldblyum T.V."/>
            <person name="Cho J.K."/>
            <person name="Quackenbush J."/>
            <person name="Sedegah M."/>
            <person name="Shoaibi A."/>
            <person name="Cummings L.M."/>
            <person name="Florens L."/>
            <person name="Yates J.R."/>
            <person name="Raine J.D."/>
            <person name="Sinden R.E."/>
            <person name="Harris M.A."/>
            <person name="Cunningham D.A."/>
            <person name="Preiser P.R."/>
            <person name="Bergman L.W."/>
            <person name="Vaidya A.B."/>
            <person name="van Lin L.H."/>
            <person name="Janse C.J."/>
            <person name="Waters A.P."/>
            <person name="Smith H.O."/>
            <person name="White O.R."/>
            <person name="Salzberg S.L."/>
            <person name="Venter J.C."/>
            <person name="Fraser C.M."/>
            <person name="Hoffman S.L."/>
            <person name="Gardner M.J."/>
            <person name="Carucci D.J."/>
        </authorList>
    </citation>
    <scope>NUCLEOTIDE SEQUENCE [LARGE SCALE GENOMIC DNA]</scope>
    <source>
        <strain evidence="2 3">17XNL</strain>
    </source>
</reference>
<name>Q7R6Y5_PLAYO</name>